<organism evidence="2 3">
    <name type="scientific">Candidatus Defluviibacterium haderslevense</name>
    <dbReference type="NCBI Taxonomy" id="2981993"/>
    <lineage>
        <taxon>Bacteria</taxon>
        <taxon>Pseudomonadati</taxon>
        <taxon>Bacteroidota</taxon>
        <taxon>Saprospiria</taxon>
        <taxon>Saprospirales</taxon>
        <taxon>Saprospiraceae</taxon>
        <taxon>Candidatus Defluviibacterium</taxon>
    </lineage>
</organism>
<sequence length="245" mass="27610">MKIKLLLLFTLLVTYNYAQTNKTLTKIPIKSDNLNASLRTLEIQPDALEEWLCPDKLLRGDREFGGNGPRVKCEVKLRISRDSTSLESDFYLWAQETVHDWSTTEGQWVRKIYDAPYGKKISRIITDQASRTQFISPKAGYQIIAPGVDVAQAIYGFLDHTDIKSAVLSAYGIKPQNKSALANLVKNYVDKGNQVVKVPSVEGTLVKFFYIVGDTGGEDISTDSNCNDDTRIHKIEFFPIKIELK</sequence>
<dbReference type="Proteomes" id="UP000808349">
    <property type="component" value="Unassembled WGS sequence"/>
</dbReference>
<evidence type="ECO:0000313" key="3">
    <source>
        <dbReference type="Proteomes" id="UP000808349"/>
    </source>
</evidence>
<reference evidence="2 3" key="1">
    <citation type="submission" date="2020-10" db="EMBL/GenBank/DDBJ databases">
        <title>Connecting structure to function with the recovery of over 1000 high-quality activated sludge metagenome-assembled genomes encoding full-length rRNA genes using long-read sequencing.</title>
        <authorList>
            <person name="Singleton C.M."/>
            <person name="Petriglieri F."/>
            <person name="Kristensen J.M."/>
            <person name="Kirkegaard R.H."/>
            <person name="Michaelsen T.Y."/>
            <person name="Andersen M.H."/>
            <person name="Karst S.M."/>
            <person name="Dueholm M.S."/>
            <person name="Nielsen P.H."/>
            <person name="Albertsen M."/>
        </authorList>
    </citation>
    <scope>NUCLEOTIDE SEQUENCE [LARGE SCALE GENOMIC DNA]</scope>
    <source>
        <strain evidence="2">Ribe_18-Q3-R11-54_BAT3C.373</strain>
    </source>
</reference>
<protein>
    <submittedName>
        <fullName evidence="2">Uncharacterized protein</fullName>
    </submittedName>
</protein>
<proteinExistence type="predicted"/>
<evidence type="ECO:0000256" key="1">
    <source>
        <dbReference type="SAM" id="SignalP"/>
    </source>
</evidence>
<dbReference type="EMBL" id="JADKFW010000004">
    <property type="protein sequence ID" value="MBK9717440.1"/>
    <property type="molecule type" value="Genomic_DNA"/>
</dbReference>
<dbReference type="AlphaFoldDB" id="A0A9D7S954"/>
<accession>A0A9D7S954</accession>
<feature type="chain" id="PRO_5039720479" evidence="1">
    <location>
        <begin position="19"/>
        <end position="245"/>
    </location>
</feature>
<name>A0A9D7S954_9BACT</name>
<keyword evidence="1" id="KW-0732">Signal</keyword>
<comment type="caution">
    <text evidence="2">The sequence shown here is derived from an EMBL/GenBank/DDBJ whole genome shotgun (WGS) entry which is preliminary data.</text>
</comment>
<gene>
    <name evidence="2" type="ORF">IPO85_07990</name>
</gene>
<evidence type="ECO:0000313" key="2">
    <source>
        <dbReference type="EMBL" id="MBK9717440.1"/>
    </source>
</evidence>
<feature type="signal peptide" evidence="1">
    <location>
        <begin position="1"/>
        <end position="18"/>
    </location>
</feature>